<dbReference type="InterPro" id="IPR050090">
    <property type="entry name" value="Tyrosine_recombinase_XerCD"/>
</dbReference>
<keyword evidence="3" id="KW-0233">DNA recombination</keyword>
<keyword evidence="2" id="KW-0238">DNA-binding</keyword>
<dbReference type="Proteomes" id="UP000070422">
    <property type="component" value="Unassembled WGS sequence"/>
</dbReference>
<name>A0A133Y4N8_9LACT</name>
<evidence type="ECO:0000313" key="5">
    <source>
        <dbReference type="EMBL" id="KXB38163.1"/>
    </source>
</evidence>
<dbReference type="PANTHER" id="PTHR30349:SF64">
    <property type="entry name" value="PROPHAGE INTEGRASE INTD-RELATED"/>
    <property type="match status" value="1"/>
</dbReference>
<dbReference type="Pfam" id="PF14657">
    <property type="entry name" value="Arm-DNA-bind_4"/>
    <property type="match status" value="1"/>
</dbReference>
<dbReference type="AlphaFoldDB" id="A0A133Y4N8"/>
<dbReference type="EMBL" id="LSCQ01000010">
    <property type="protein sequence ID" value="KXB38163.1"/>
    <property type="molecule type" value="Genomic_DNA"/>
</dbReference>
<evidence type="ECO:0000256" key="2">
    <source>
        <dbReference type="ARBA" id="ARBA00023125"/>
    </source>
</evidence>
<dbReference type="Gene3D" id="1.10.150.130">
    <property type="match status" value="1"/>
</dbReference>
<dbReference type="PATRIC" id="fig|87541.4.peg.93"/>
<dbReference type="PANTHER" id="PTHR30349">
    <property type="entry name" value="PHAGE INTEGRASE-RELATED"/>
    <property type="match status" value="1"/>
</dbReference>
<dbReference type="OrthoDB" id="9803188at2"/>
<comment type="similarity">
    <text evidence="1">Belongs to the 'phage' integrase family.</text>
</comment>
<sequence length="383" mass="45129">MAVIKQDDGLWLVDISDGKSSLTGKRIRHRKSNFLTKKEAEEYEAYYRIHKLNQIQNTKKLTISSLYVMLKEEDELRGNKKGTVDTQNSYYTQYVSRFFEYADMSSVTIQDVKKYRDWLIEQPSVKGGTLTPMHINQQMIFVHKLFDIAISKGYRQDNPCDAIRKLPEKHKEMSYYTPEQFKEFESYFEESEYPFKLLYRVLMFTGIRMGEALALTWRDVFLNEGYIKIRKSAYYRNGKIHIGSVKTTQSNREIYIHKAFVDELKTWKSVQSQRLSKLTDSTDDLQIFQFSGEPMTAPNVSNFRAAFKKRLPEDFKLIRNHDFRHSHVAFLINQGLRRGEGKDYIFFTLMKRLGHSSINTTINVYSHLFPSQQKEVANAFDDF</sequence>
<evidence type="ECO:0000259" key="4">
    <source>
        <dbReference type="PROSITE" id="PS51898"/>
    </source>
</evidence>
<accession>A0A133Y4N8</accession>
<dbReference type="InterPro" id="IPR002104">
    <property type="entry name" value="Integrase_catalytic"/>
</dbReference>
<proteinExistence type="inferred from homology"/>
<dbReference type="InterPro" id="IPR010998">
    <property type="entry name" value="Integrase_recombinase_N"/>
</dbReference>
<dbReference type="PROSITE" id="PS51898">
    <property type="entry name" value="TYR_RECOMBINASE"/>
    <property type="match status" value="1"/>
</dbReference>
<dbReference type="GO" id="GO:0015074">
    <property type="term" value="P:DNA integration"/>
    <property type="evidence" value="ECO:0007669"/>
    <property type="project" value="InterPro"/>
</dbReference>
<evidence type="ECO:0000256" key="1">
    <source>
        <dbReference type="ARBA" id="ARBA00008857"/>
    </source>
</evidence>
<dbReference type="CDD" id="cd01189">
    <property type="entry name" value="INT_ICEBs1_C_like"/>
    <property type="match status" value="1"/>
</dbReference>
<dbReference type="InterPro" id="IPR028259">
    <property type="entry name" value="AP2-like_int_N"/>
</dbReference>
<gene>
    <name evidence="5" type="ORF">HMPREF3187_00093</name>
</gene>
<organism evidence="5 6">
    <name type="scientific">Aerococcus christensenii</name>
    <dbReference type="NCBI Taxonomy" id="87541"/>
    <lineage>
        <taxon>Bacteria</taxon>
        <taxon>Bacillati</taxon>
        <taxon>Bacillota</taxon>
        <taxon>Bacilli</taxon>
        <taxon>Lactobacillales</taxon>
        <taxon>Aerococcaceae</taxon>
        <taxon>Aerococcus</taxon>
    </lineage>
</organism>
<dbReference type="InterPro" id="IPR013762">
    <property type="entry name" value="Integrase-like_cat_sf"/>
</dbReference>
<dbReference type="RefSeq" id="WP_060936299.1">
    <property type="nucleotide sequence ID" value="NZ_JASOZP010000005.1"/>
</dbReference>
<comment type="caution">
    <text evidence="5">The sequence shown here is derived from an EMBL/GenBank/DDBJ whole genome shotgun (WGS) entry which is preliminary data.</text>
</comment>
<evidence type="ECO:0000313" key="6">
    <source>
        <dbReference type="Proteomes" id="UP000070422"/>
    </source>
</evidence>
<feature type="domain" description="Tyr recombinase" evidence="4">
    <location>
        <begin position="171"/>
        <end position="378"/>
    </location>
</feature>
<evidence type="ECO:0000256" key="3">
    <source>
        <dbReference type="ARBA" id="ARBA00023172"/>
    </source>
</evidence>
<reference evidence="5 6" key="1">
    <citation type="submission" date="2016-01" db="EMBL/GenBank/DDBJ databases">
        <authorList>
            <person name="Oliw E.H."/>
        </authorList>
    </citation>
    <scope>NUCLEOTIDE SEQUENCE [LARGE SCALE GENOMIC DNA]</scope>
    <source>
        <strain evidence="5 6">KA00635</strain>
    </source>
</reference>
<dbReference type="GO" id="GO:0003677">
    <property type="term" value="F:DNA binding"/>
    <property type="evidence" value="ECO:0007669"/>
    <property type="project" value="UniProtKB-KW"/>
</dbReference>
<dbReference type="GO" id="GO:0006310">
    <property type="term" value="P:DNA recombination"/>
    <property type="evidence" value="ECO:0007669"/>
    <property type="project" value="UniProtKB-KW"/>
</dbReference>
<dbReference type="SUPFAM" id="SSF56349">
    <property type="entry name" value="DNA breaking-rejoining enzymes"/>
    <property type="match status" value="1"/>
</dbReference>
<dbReference type="Gene3D" id="1.10.443.10">
    <property type="entry name" value="Intergrase catalytic core"/>
    <property type="match status" value="1"/>
</dbReference>
<protein>
    <submittedName>
        <fullName evidence="5">Site-specific recombinase, phage integrase family</fullName>
    </submittedName>
</protein>
<dbReference type="InterPro" id="IPR011010">
    <property type="entry name" value="DNA_brk_join_enz"/>
</dbReference>
<dbReference type="Pfam" id="PF00589">
    <property type="entry name" value="Phage_integrase"/>
    <property type="match status" value="1"/>
</dbReference>